<comment type="similarity">
    <text evidence="2">Belongs to the steroid 5-alpha reductase family.</text>
</comment>
<reference evidence="11 12" key="1">
    <citation type="submission" date="2019-06" db="EMBL/GenBank/DDBJ databases">
        <title>Draft genome sequence of the filamentous fungus Phialemoniopsis curvata isolated from diesel fuel.</title>
        <authorList>
            <person name="Varaljay V.A."/>
            <person name="Lyon W.J."/>
            <person name="Crouch A.L."/>
            <person name="Drake C.E."/>
            <person name="Hollomon J.M."/>
            <person name="Nadeau L.J."/>
            <person name="Nunn H.S."/>
            <person name="Stevenson B.S."/>
            <person name="Bojanowski C.L."/>
            <person name="Crookes-Goodson W.J."/>
        </authorList>
    </citation>
    <scope>NUCLEOTIDE SEQUENCE [LARGE SCALE GENOMIC DNA]</scope>
    <source>
        <strain evidence="11 12">D216</strain>
    </source>
</reference>
<evidence type="ECO:0000256" key="6">
    <source>
        <dbReference type="ARBA" id="ARBA00023002"/>
    </source>
</evidence>
<gene>
    <name evidence="11" type="ORF">E0L32_003202</name>
</gene>
<comment type="caution">
    <text evidence="11">The sequence shown here is derived from an EMBL/GenBank/DDBJ whole genome shotgun (WGS) entry which is preliminary data.</text>
</comment>
<evidence type="ECO:0000256" key="3">
    <source>
        <dbReference type="ARBA" id="ARBA00022516"/>
    </source>
</evidence>
<protein>
    <recommendedName>
        <fullName evidence="10">3-oxo-5-alpha-steroid 4-dehydrogenase C-terminal domain-containing protein</fullName>
    </recommendedName>
</protein>
<keyword evidence="8 9" id="KW-0472">Membrane</keyword>
<dbReference type="Pfam" id="PF02544">
    <property type="entry name" value="Steroid_dh"/>
    <property type="match status" value="1"/>
</dbReference>
<dbReference type="STRING" id="1093900.A0A507BEA4"/>
<dbReference type="GO" id="GO:0042761">
    <property type="term" value="P:very long-chain fatty acid biosynthetic process"/>
    <property type="evidence" value="ECO:0007669"/>
    <property type="project" value="TreeGrafter"/>
</dbReference>
<evidence type="ECO:0000256" key="1">
    <source>
        <dbReference type="ARBA" id="ARBA00004141"/>
    </source>
</evidence>
<evidence type="ECO:0000313" key="12">
    <source>
        <dbReference type="Proteomes" id="UP000319257"/>
    </source>
</evidence>
<name>A0A507BEA4_9PEZI</name>
<dbReference type="OrthoDB" id="540503at2759"/>
<evidence type="ECO:0000256" key="4">
    <source>
        <dbReference type="ARBA" id="ARBA00022692"/>
    </source>
</evidence>
<dbReference type="GO" id="GO:0016627">
    <property type="term" value="F:oxidoreductase activity, acting on the CH-CH group of donors"/>
    <property type="evidence" value="ECO:0007669"/>
    <property type="project" value="InterPro"/>
</dbReference>
<dbReference type="Proteomes" id="UP000319257">
    <property type="component" value="Unassembled WGS sequence"/>
</dbReference>
<dbReference type="EMBL" id="SKBQ01000014">
    <property type="protein sequence ID" value="TPX17084.1"/>
    <property type="molecule type" value="Genomic_DNA"/>
</dbReference>
<keyword evidence="6" id="KW-0560">Oxidoreductase</keyword>
<organism evidence="11 12">
    <name type="scientific">Thyridium curvatum</name>
    <dbReference type="NCBI Taxonomy" id="1093900"/>
    <lineage>
        <taxon>Eukaryota</taxon>
        <taxon>Fungi</taxon>
        <taxon>Dikarya</taxon>
        <taxon>Ascomycota</taxon>
        <taxon>Pezizomycotina</taxon>
        <taxon>Sordariomycetes</taxon>
        <taxon>Sordariomycetidae</taxon>
        <taxon>Thyridiales</taxon>
        <taxon>Thyridiaceae</taxon>
        <taxon>Thyridium</taxon>
    </lineage>
</organism>
<evidence type="ECO:0000256" key="2">
    <source>
        <dbReference type="ARBA" id="ARBA00007742"/>
    </source>
</evidence>
<dbReference type="InterPro" id="IPR039357">
    <property type="entry name" value="SRD5A/TECR"/>
</dbReference>
<keyword evidence="7" id="KW-0443">Lipid metabolism</keyword>
<accession>A0A507BEA4</accession>
<evidence type="ECO:0000256" key="7">
    <source>
        <dbReference type="ARBA" id="ARBA00023098"/>
    </source>
</evidence>
<keyword evidence="12" id="KW-1185">Reference proteome</keyword>
<feature type="transmembrane region" description="Helical" evidence="9">
    <location>
        <begin position="97"/>
        <end position="116"/>
    </location>
</feature>
<dbReference type="RefSeq" id="XP_030998795.1">
    <property type="nucleotide sequence ID" value="XM_031137477.1"/>
</dbReference>
<dbReference type="AlphaFoldDB" id="A0A507BEA4"/>
<dbReference type="GeneID" id="41970649"/>
<feature type="transmembrane region" description="Helical" evidence="9">
    <location>
        <begin position="264"/>
        <end position="293"/>
    </location>
</feature>
<evidence type="ECO:0000256" key="5">
    <source>
        <dbReference type="ARBA" id="ARBA00022989"/>
    </source>
</evidence>
<feature type="transmembrane region" description="Helical" evidence="9">
    <location>
        <begin position="177"/>
        <end position="198"/>
    </location>
</feature>
<dbReference type="InterPro" id="IPR001104">
    <property type="entry name" value="3-oxo-5_a-steroid_4-DH_C"/>
</dbReference>
<evidence type="ECO:0000313" key="11">
    <source>
        <dbReference type="EMBL" id="TPX17084.1"/>
    </source>
</evidence>
<dbReference type="PANTHER" id="PTHR10556">
    <property type="entry name" value="3-OXO-5-ALPHA-STEROID 4-DEHYDROGENASE"/>
    <property type="match status" value="1"/>
</dbReference>
<sequence length="321" mass="36649">MAPSITLKLANRQRKPPVKRLPPSVDIPNEATIEDVKMAIAKKAGVGDYNRIGIFDPETSKIFSDRKALVNAQSNVVSSKALLVQDLATGPQFAWRTVYLVEYFGPILFHALFVWIRPYLNIPWFYENTDKTPLTDVQWLLFWLFQLHFLKREFETAFVHRFAANTMPAWNIFRNSAFYWGEAGLLCALSIYATWSPARFPAEPRSGITTLDYVLVALWAVFQACNAIVHVHLVSLRPKNSTAKGIPSCIGSSLVTCPNYMFEVLGWLMVILISRDVTVVIFILTGIMYMASWSRDKEKALRRLFPDEYKKKKYTMLPGLI</sequence>
<dbReference type="PROSITE" id="PS50244">
    <property type="entry name" value="S5A_REDUCTASE"/>
    <property type="match status" value="1"/>
</dbReference>
<evidence type="ECO:0000256" key="8">
    <source>
        <dbReference type="ARBA" id="ARBA00023136"/>
    </source>
</evidence>
<keyword evidence="3" id="KW-0444">Lipid biosynthesis</keyword>
<comment type="subcellular location">
    <subcellularLocation>
        <location evidence="1">Membrane</location>
        <topology evidence="1">Multi-pass membrane protein</topology>
    </subcellularLocation>
</comment>
<keyword evidence="5 9" id="KW-1133">Transmembrane helix</keyword>
<dbReference type="PANTHER" id="PTHR10556:SF28">
    <property type="entry name" value="VERY-LONG-CHAIN ENOYL-COA REDUCTASE"/>
    <property type="match status" value="1"/>
</dbReference>
<dbReference type="FunCoup" id="A0A507BEA4">
    <property type="interactions" value="413"/>
</dbReference>
<keyword evidence="4 9" id="KW-0812">Transmembrane</keyword>
<evidence type="ECO:0000259" key="10">
    <source>
        <dbReference type="Pfam" id="PF02544"/>
    </source>
</evidence>
<dbReference type="GO" id="GO:0016020">
    <property type="term" value="C:membrane"/>
    <property type="evidence" value="ECO:0007669"/>
    <property type="project" value="UniProtKB-SubCell"/>
</dbReference>
<dbReference type="InParanoid" id="A0A507BEA4"/>
<feature type="domain" description="3-oxo-5-alpha-steroid 4-dehydrogenase C-terminal" evidence="10">
    <location>
        <begin position="165"/>
        <end position="319"/>
    </location>
</feature>
<proteinExistence type="inferred from homology"/>
<feature type="transmembrane region" description="Helical" evidence="9">
    <location>
        <begin position="210"/>
        <end position="233"/>
    </location>
</feature>
<evidence type="ECO:0000256" key="9">
    <source>
        <dbReference type="SAM" id="Phobius"/>
    </source>
</evidence>